<keyword evidence="10" id="KW-0472">Membrane</keyword>
<evidence type="ECO:0000256" key="1">
    <source>
        <dbReference type="ARBA" id="ARBA00001863"/>
    </source>
</evidence>
<comment type="catalytic activity">
    <reaction evidence="1">
        <text>Hydrolysis of terminal (1-&gt;4)-linked alpha-D-glucose residues successively from non-reducing ends of the chains with release of beta-D-glucose.</text>
        <dbReference type="EC" id="3.2.1.3"/>
    </reaction>
</comment>
<dbReference type="InterPro" id="IPR008928">
    <property type="entry name" value="6-hairpin_glycosidase_sf"/>
</dbReference>
<feature type="domain" description="GH15-like" evidence="11">
    <location>
        <begin position="103"/>
        <end position="570"/>
    </location>
</feature>
<evidence type="ECO:0000256" key="3">
    <source>
        <dbReference type="ARBA" id="ARBA00012593"/>
    </source>
</evidence>
<evidence type="ECO:0000256" key="5">
    <source>
        <dbReference type="ARBA" id="ARBA00023277"/>
    </source>
</evidence>
<keyword evidence="5" id="KW-0119">Carbohydrate metabolism</keyword>
<dbReference type="OrthoDB" id="6123450at2759"/>
<dbReference type="GO" id="GO:0004339">
    <property type="term" value="F:glucan 1,4-alpha-glucosidase activity"/>
    <property type="evidence" value="ECO:0007669"/>
    <property type="project" value="UniProtKB-EC"/>
</dbReference>
<dbReference type="GO" id="GO:0000324">
    <property type="term" value="C:fungal-type vacuole"/>
    <property type="evidence" value="ECO:0007669"/>
    <property type="project" value="TreeGrafter"/>
</dbReference>
<keyword evidence="7" id="KW-0624">Polysaccharide degradation</keyword>
<dbReference type="EC" id="3.2.1.3" evidence="3"/>
<keyword evidence="10" id="KW-0812">Transmembrane</keyword>
<evidence type="ECO:0000256" key="9">
    <source>
        <dbReference type="ARBA" id="ARBA00033473"/>
    </source>
</evidence>
<dbReference type="PANTHER" id="PTHR31616">
    <property type="entry name" value="TREHALASE"/>
    <property type="match status" value="1"/>
</dbReference>
<organism evidence="12 13">
    <name type="scientific">Cryptococcus neoformans Tu259-1</name>
    <dbReference type="NCBI Taxonomy" id="1230072"/>
    <lineage>
        <taxon>Eukaryota</taxon>
        <taxon>Fungi</taxon>
        <taxon>Dikarya</taxon>
        <taxon>Basidiomycota</taxon>
        <taxon>Agaricomycotina</taxon>
        <taxon>Tremellomycetes</taxon>
        <taxon>Tremellales</taxon>
        <taxon>Cryptococcaceae</taxon>
        <taxon>Cryptococcus</taxon>
        <taxon>Cryptococcus neoformans species complex</taxon>
    </lineage>
</organism>
<dbReference type="InterPro" id="IPR000165">
    <property type="entry name" value="Glucoamylase"/>
</dbReference>
<evidence type="ECO:0000259" key="11">
    <source>
        <dbReference type="Pfam" id="PF00723"/>
    </source>
</evidence>
<evidence type="ECO:0000256" key="10">
    <source>
        <dbReference type="SAM" id="Phobius"/>
    </source>
</evidence>
<protein>
    <recommendedName>
        <fullName evidence="3">glucan 1,4-alpha-glucosidase</fullName>
        <ecNumber evidence="3">3.2.1.3</ecNumber>
    </recommendedName>
    <alternativeName>
        <fullName evidence="9">1,4-alpha-D-glucan glucohydrolase</fullName>
    </alternativeName>
    <alternativeName>
        <fullName evidence="8">Glucan 1,4-alpha-glucosidase</fullName>
    </alternativeName>
</protein>
<evidence type="ECO:0000256" key="4">
    <source>
        <dbReference type="ARBA" id="ARBA00022801"/>
    </source>
</evidence>
<keyword evidence="4" id="KW-0378">Hydrolase</keyword>
<feature type="transmembrane region" description="Helical" evidence="10">
    <location>
        <begin position="49"/>
        <end position="68"/>
    </location>
</feature>
<dbReference type="GO" id="GO:0000272">
    <property type="term" value="P:polysaccharide catabolic process"/>
    <property type="evidence" value="ECO:0007669"/>
    <property type="project" value="UniProtKB-KW"/>
</dbReference>
<dbReference type="SUPFAM" id="SSF48208">
    <property type="entry name" value="Six-hairpin glycosidases"/>
    <property type="match status" value="1"/>
</dbReference>
<reference evidence="12 13" key="1">
    <citation type="submission" date="2017-06" db="EMBL/GenBank/DDBJ databases">
        <title>Global population genomics of the pathogenic fungus Cryptococcus neoformans var. grubii.</title>
        <authorList>
            <person name="Cuomo C."/>
            <person name="Litvintseva A."/>
            <person name="Chen Y."/>
            <person name="Young S."/>
            <person name="Zeng Q."/>
            <person name="Chapman S."/>
            <person name="Gujja S."/>
            <person name="Saif S."/>
            <person name="Birren B."/>
        </authorList>
    </citation>
    <scope>NUCLEOTIDE SEQUENCE [LARGE SCALE GENOMIC DNA]</scope>
    <source>
        <strain evidence="12 13">Tu259-1</strain>
    </source>
</reference>
<dbReference type="Gene3D" id="1.50.10.10">
    <property type="match status" value="1"/>
</dbReference>
<comment type="similarity">
    <text evidence="2">Belongs to the glycosyl hydrolase 15 family.</text>
</comment>
<dbReference type="PANTHER" id="PTHR31616:SF9">
    <property type="entry name" value="GLUCOAMYLASE, INTRACELLULAR SPORULATION-SPECIFIC"/>
    <property type="match status" value="1"/>
</dbReference>
<dbReference type="AlphaFoldDB" id="A0A854QD60"/>
<evidence type="ECO:0000256" key="8">
    <source>
        <dbReference type="ARBA" id="ARBA00033442"/>
    </source>
</evidence>
<dbReference type="InterPro" id="IPR011613">
    <property type="entry name" value="GH15-like"/>
</dbReference>
<evidence type="ECO:0000256" key="2">
    <source>
        <dbReference type="ARBA" id="ARBA00006188"/>
    </source>
</evidence>
<dbReference type="PROSITE" id="PS00820">
    <property type="entry name" value="GLUCOAMYLASE"/>
    <property type="match status" value="1"/>
</dbReference>
<keyword evidence="10" id="KW-1133">Transmembrane helix</keyword>
<gene>
    <name evidence="12" type="ORF">C361_03854</name>
</gene>
<evidence type="ECO:0000313" key="12">
    <source>
        <dbReference type="EMBL" id="OXG20875.1"/>
    </source>
</evidence>
<evidence type="ECO:0000256" key="6">
    <source>
        <dbReference type="ARBA" id="ARBA00023295"/>
    </source>
</evidence>
<dbReference type="InterPro" id="IPR046966">
    <property type="entry name" value="Glucoamylase_active_site"/>
</dbReference>
<evidence type="ECO:0000256" key="7">
    <source>
        <dbReference type="ARBA" id="ARBA00023326"/>
    </source>
</evidence>
<evidence type="ECO:0000313" key="13">
    <source>
        <dbReference type="Proteomes" id="UP000199727"/>
    </source>
</evidence>
<name>A0A854QD60_CRYNE</name>
<keyword evidence="6" id="KW-0326">Glycosidase</keyword>
<dbReference type="Proteomes" id="UP000199727">
    <property type="component" value="Unassembled WGS sequence"/>
</dbReference>
<comment type="caution">
    <text evidence="12">The sequence shown here is derived from an EMBL/GenBank/DDBJ whole genome shotgun (WGS) entry which is preliminary data.</text>
</comment>
<dbReference type="InterPro" id="IPR012341">
    <property type="entry name" value="6hp_glycosidase-like_sf"/>
</dbReference>
<accession>A0A854QD60</accession>
<sequence length="577" mass="65644">MTSSTEMESDDFFSYEKSLLLPRRVTSPPYISRTEHACHRYRRVVIKGLLLCLLILSAIVIRVSLGLWPHYLNSRSVRFEHWSDHQSLYLESRILENIGPGIGAKEGLVVASPSRGHGKEPDYYYTWTRDSALTISTLIPHLRLNLADIDNATEPWELYSALSDVLKEYLFRDYIESQAEIQISKNPSGDLKKGGLNEPKFHVDGTPFTGNWGRPQRDGPALRAIAVMIYANFLLDRGFPSDISYVQQWIYDPRHLKSPGKVLKNDLEEVANGWSKSGFDLWEEVDGHHLFTLLVSRKALYDGSTFARRLKDVGAADHYLAQAHSITQKLSLFWDSKRDYWLSSLSGRDFELAPPKPEFDLTNTYPRREWLDCSIPLSIIHAGSHTLQSSHNFSFPFSATDPRVLSTIHLYIKSFDGLYGINNGRSWSDGWALGRYKEDVYDGKGQSQGNPWFICTFSVAHSLYLAYKEFREASVIAIANQTLSFWEDVVSISSKPPKVREGDVWTEEEDWRFKEGMKCLKDVAGRFMKVGQQVAAGNGGRMSEQIGRDDGQCRGARDLTWSYASLLDLIRVKSNLD</sequence>
<dbReference type="Pfam" id="PF00723">
    <property type="entry name" value="Glyco_hydro_15"/>
    <property type="match status" value="1"/>
</dbReference>
<dbReference type="EMBL" id="AMKT01000044">
    <property type="protein sequence ID" value="OXG20875.1"/>
    <property type="molecule type" value="Genomic_DNA"/>
</dbReference>
<proteinExistence type="inferred from homology"/>
<dbReference type="PRINTS" id="PR00736">
    <property type="entry name" value="GLHYDRLASE15"/>
</dbReference>